<organism evidence="1 2">
    <name type="scientific">Candidatus Enterovibrio altilux</name>
    <dbReference type="NCBI Taxonomy" id="1927128"/>
    <lineage>
        <taxon>Bacteria</taxon>
        <taxon>Pseudomonadati</taxon>
        <taxon>Pseudomonadota</taxon>
        <taxon>Gammaproteobacteria</taxon>
        <taxon>Vibrionales</taxon>
        <taxon>Vibrionaceae</taxon>
        <taxon>Enterovibrio</taxon>
    </lineage>
</organism>
<dbReference type="Proteomes" id="UP000218160">
    <property type="component" value="Chromosome 1"/>
</dbReference>
<evidence type="ECO:0000313" key="1">
    <source>
        <dbReference type="EMBL" id="ATF09921.1"/>
    </source>
</evidence>
<evidence type="ECO:0000313" key="2">
    <source>
        <dbReference type="Proteomes" id="UP000218160"/>
    </source>
</evidence>
<name>A0A291BAB4_9GAMM</name>
<gene>
    <name evidence="1" type="ORF">BTN50_1445</name>
</gene>
<proteinExistence type="predicted"/>
<keyword evidence="2" id="KW-1185">Reference proteome</keyword>
<evidence type="ECO:0008006" key="3">
    <source>
        <dbReference type="Google" id="ProtNLM"/>
    </source>
</evidence>
<dbReference type="AlphaFoldDB" id="A0A291BAB4"/>
<accession>A0A291BAB4</accession>
<dbReference type="EMBL" id="CP020660">
    <property type="protein sequence ID" value="ATF09921.1"/>
    <property type="molecule type" value="Genomic_DNA"/>
</dbReference>
<protein>
    <recommendedName>
        <fullName evidence="3">Mobile element protein</fullName>
    </recommendedName>
</protein>
<reference evidence="2" key="1">
    <citation type="submission" date="2017-04" db="EMBL/GenBank/DDBJ databases">
        <title>Genome evolution of the luminous symbionts of deep sea anglerfish.</title>
        <authorList>
            <person name="Hendry T.A."/>
        </authorList>
    </citation>
    <scope>NUCLEOTIDE SEQUENCE [LARGE SCALE GENOMIC DNA]</scope>
</reference>
<sequence length="49" mass="5727">MLWKGAQEFINFISKLTQLLLLCPYYSCISKPKRLTSHSKLRLKEPSNT</sequence>
<dbReference type="KEGG" id="elux:BTN50_1445"/>